<keyword evidence="7" id="KW-0119">Carbohydrate metabolism</keyword>
<dbReference type="GO" id="GO:0030246">
    <property type="term" value="F:carbohydrate binding"/>
    <property type="evidence" value="ECO:0007669"/>
    <property type="project" value="InterPro"/>
</dbReference>
<evidence type="ECO:0000256" key="10">
    <source>
        <dbReference type="ARBA" id="ARBA00071427"/>
    </source>
</evidence>
<evidence type="ECO:0000256" key="8">
    <source>
        <dbReference type="ARBA" id="ARBA00033442"/>
    </source>
</evidence>
<keyword evidence="3 12" id="KW-0732">Signal</keyword>
<evidence type="ECO:0000256" key="1">
    <source>
        <dbReference type="ARBA" id="ARBA00007806"/>
    </source>
</evidence>
<reference evidence="15 16" key="1">
    <citation type="submission" date="2018-03" db="EMBL/GenBank/DDBJ databases">
        <title>Candida pseudohaemulonii genome assembly and annotation.</title>
        <authorList>
            <person name="Munoz J.F."/>
            <person name="Gade L.G."/>
            <person name="Chow N.A."/>
            <person name="Litvintseva A.P."/>
            <person name="Loparev V.N."/>
            <person name="Cuomo C.A."/>
        </authorList>
    </citation>
    <scope>NUCLEOTIDE SEQUENCE [LARGE SCALE GENOMIC DNA]</scope>
    <source>
        <strain evidence="15 16">B12108</strain>
    </source>
</reference>
<dbReference type="CDD" id="cd14752">
    <property type="entry name" value="GH31_N"/>
    <property type="match status" value="1"/>
</dbReference>
<feature type="domain" description="Glycosyl hydrolase family 31 C-terminal" evidence="14">
    <location>
        <begin position="795"/>
        <end position="887"/>
    </location>
</feature>
<feature type="chain" id="PRO_5015113639" description="Glucoamylase 1" evidence="12">
    <location>
        <begin position="18"/>
        <end position="1067"/>
    </location>
</feature>
<dbReference type="GeneID" id="36567157"/>
<dbReference type="InterPro" id="IPR013780">
    <property type="entry name" value="Glyco_hydro_b"/>
</dbReference>
<evidence type="ECO:0000256" key="9">
    <source>
        <dbReference type="ARBA" id="ARBA00033473"/>
    </source>
</evidence>
<organism evidence="15 16">
    <name type="scientific">Candidozyma pseudohaemuli</name>
    <dbReference type="NCBI Taxonomy" id="418784"/>
    <lineage>
        <taxon>Eukaryota</taxon>
        <taxon>Fungi</taxon>
        <taxon>Dikarya</taxon>
        <taxon>Ascomycota</taxon>
        <taxon>Saccharomycotina</taxon>
        <taxon>Pichiomycetes</taxon>
        <taxon>Metschnikowiaceae</taxon>
        <taxon>Candidozyma</taxon>
    </lineage>
</organism>
<dbReference type="SUPFAM" id="SSF74650">
    <property type="entry name" value="Galactose mutarotase-like"/>
    <property type="match status" value="1"/>
</dbReference>
<proteinExistence type="inferred from homology"/>
<feature type="domain" description="Glycoside hydrolase family 31 TIM barrel" evidence="13">
    <location>
        <begin position="356"/>
        <end position="787"/>
    </location>
</feature>
<dbReference type="PROSITE" id="PS00129">
    <property type="entry name" value="GLYCOSYL_HYDROL_F31_1"/>
    <property type="match status" value="1"/>
</dbReference>
<dbReference type="InterPro" id="IPR017853">
    <property type="entry name" value="GH"/>
</dbReference>
<dbReference type="InterPro" id="IPR000322">
    <property type="entry name" value="Glyco_hydro_31_TIM"/>
</dbReference>
<evidence type="ECO:0000256" key="5">
    <source>
        <dbReference type="ARBA" id="ARBA00023180"/>
    </source>
</evidence>
<dbReference type="Proteomes" id="UP000241107">
    <property type="component" value="Unassembled WGS sequence"/>
</dbReference>
<dbReference type="STRING" id="418784.A0A2P7YLU1"/>
<comment type="caution">
    <text evidence="15">The sequence shown here is derived from an EMBL/GenBank/DDBJ whole genome shotgun (WGS) entry which is preliminary data.</text>
</comment>
<dbReference type="InterPro" id="IPR030458">
    <property type="entry name" value="Glyco_hydro_31_AS"/>
</dbReference>
<dbReference type="InterPro" id="IPR048395">
    <property type="entry name" value="Glyco_hydro_31_C"/>
</dbReference>
<dbReference type="GO" id="GO:0004339">
    <property type="term" value="F:glucan 1,4-alpha-glucosidase activity"/>
    <property type="evidence" value="ECO:0007669"/>
    <property type="project" value="UniProtKB-EC"/>
</dbReference>
<keyword evidence="5" id="KW-0325">Glycoprotein</keyword>
<dbReference type="Gene3D" id="2.60.40.1180">
    <property type="entry name" value="Golgi alpha-mannosidase II"/>
    <property type="match status" value="2"/>
</dbReference>
<dbReference type="SUPFAM" id="SSF51011">
    <property type="entry name" value="Glycosyl hydrolase domain"/>
    <property type="match status" value="1"/>
</dbReference>
<dbReference type="FunFam" id="3.20.20.80:FF:000138">
    <property type="entry name" value="Putative alpha-glucosidase AgdA"/>
    <property type="match status" value="1"/>
</dbReference>
<evidence type="ECO:0000259" key="14">
    <source>
        <dbReference type="Pfam" id="PF21365"/>
    </source>
</evidence>
<dbReference type="Gene3D" id="2.60.40.1760">
    <property type="entry name" value="glycosyl hydrolase (family 31)"/>
    <property type="match status" value="1"/>
</dbReference>
<dbReference type="AlphaFoldDB" id="A0A2P7YLU1"/>
<dbReference type="Pfam" id="PF21365">
    <property type="entry name" value="Glyco_hydro_31_3rd"/>
    <property type="match status" value="1"/>
</dbReference>
<dbReference type="VEuPathDB" id="FungiDB:C7M61_003769"/>
<keyword evidence="16" id="KW-1185">Reference proteome</keyword>
<evidence type="ECO:0000256" key="2">
    <source>
        <dbReference type="ARBA" id="ARBA00012593"/>
    </source>
</evidence>
<keyword evidence="4 11" id="KW-0378">Hydrolase</keyword>
<dbReference type="EC" id="3.2.1.3" evidence="2"/>
<dbReference type="SUPFAM" id="SSF51445">
    <property type="entry name" value="(Trans)glycosidases"/>
    <property type="match status" value="1"/>
</dbReference>
<accession>A0A2P7YLU1</accession>
<evidence type="ECO:0000256" key="4">
    <source>
        <dbReference type="ARBA" id="ARBA00022801"/>
    </source>
</evidence>
<keyword evidence="7" id="KW-0624">Polysaccharide degradation</keyword>
<dbReference type="OrthoDB" id="1334205at2759"/>
<dbReference type="PANTHER" id="PTHR22762">
    <property type="entry name" value="ALPHA-GLUCOSIDASE"/>
    <property type="match status" value="1"/>
</dbReference>
<dbReference type="EMBL" id="PYFQ01000010">
    <property type="protein sequence ID" value="PSK36905.1"/>
    <property type="molecule type" value="Genomic_DNA"/>
</dbReference>
<keyword evidence="6 11" id="KW-0326">Glycosidase</keyword>
<evidence type="ECO:0000256" key="11">
    <source>
        <dbReference type="RuleBase" id="RU361185"/>
    </source>
</evidence>
<evidence type="ECO:0000256" key="3">
    <source>
        <dbReference type="ARBA" id="ARBA00022729"/>
    </source>
</evidence>
<name>A0A2P7YLU1_9ASCO</name>
<dbReference type="Pfam" id="PF01055">
    <property type="entry name" value="Glyco_hydro_31_2nd"/>
    <property type="match status" value="1"/>
</dbReference>
<dbReference type="InterPro" id="IPR011013">
    <property type="entry name" value="Gal_mutarotase_sf_dom"/>
</dbReference>
<dbReference type="Gene3D" id="3.20.20.80">
    <property type="entry name" value="Glycosidases"/>
    <property type="match status" value="2"/>
</dbReference>
<evidence type="ECO:0000256" key="12">
    <source>
        <dbReference type="SAM" id="SignalP"/>
    </source>
</evidence>
<feature type="signal peptide" evidence="12">
    <location>
        <begin position="1"/>
        <end position="17"/>
    </location>
</feature>
<sequence>MKLWTVSLCLAVALSAAVPSLLPNSTFVENLIQANATGDDNSTKSFPESWTWGVSQLPNVLNKSSVDANEEASGYQLLNVSRSSRGLSGFLRLQKETDLYGFDYDVLKLEVEYQLESRLLVHIEPRNLTDVYKLSSDLVPEPEASNSTSFNSDLVFRHSAVNELFWFEVVRKLNADVLFSTKGNPLVFSNQFVQFNTSLPEGHVITGLGEAVKGFTNPPGTVRTLYANDAANPVDGNIYGVHPFYIDQRYANLSETNAHQGPVNETRYPGVQWGNLTNLTLGNSTVSNLSFYEDFTPLNKSYTHGVWWRSLAPQEVVIEEEALTWRALNGVIDLYFFAGPTPKDVIQQYVTEVGKPALQPYWALGYHQSRWGYSSVDDLQGVVDQFAGADLQLETIWTDLDYMAAFKDFTNDPVKYPLDKFQSFLADLHDGDQKYIPLVDAAIYYPNPTNQTDNNYTVFHDGVEKDVFLKNPDGSLYIGAVWPGYTVFPDFLANSTYEWWKDALEDWRDEIEYDGIWLDMNEASSFCVGSCGSGNVQDNPVLAPFEYGGLQKQFPEGFAKSNATEYKQFLQVLSYNQTGWNALIVLNSTASNGSNSSVFLNFKQDGKGNINYPPYVLNNAQEGHDLAAHAVSPNATHADGSVEYDIHNLYGYLQTNATYHALTEIQPKKRPFIISRSTFSGLGAYAGHWGGDNWSNFTYAYYSIPQALTLGLSGIPFFGVDVCGFNGNADLELCSRWMQLGAFFPFYRNHNVLGAIDQEPYVWADVLEHSKITMDIRYLLLPYYYTLLKEASETGVPVLRALSWEFPDDPALSDADRQFFVGDALLVTPVLQPNVSEVDGVFPGANVTDLYYDWYTYEQVNVTDGKNETLDAPLGHIPLHIRGGHIIPLQDPGYTTAESRNNSWTLLVPLGIEGTALGSLYSDDGISYPVGNSTTVEFVAGDGVLTSSAYGDYEIEQPLASVVILGVDEEPSSVRFNNQTVSFDYYNKTVEVLDLEEYTDKGAFQKDFPTTIKLTPEDVLEYDDSVAEQKSQNETQIDLHQEDKTVPTITFKEPSLAGRNERLGVGQ</sequence>
<evidence type="ECO:0000259" key="13">
    <source>
        <dbReference type="Pfam" id="PF01055"/>
    </source>
</evidence>
<evidence type="ECO:0000256" key="6">
    <source>
        <dbReference type="ARBA" id="ARBA00023295"/>
    </source>
</evidence>
<gene>
    <name evidence="15" type="ORF">C7M61_003769</name>
</gene>
<evidence type="ECO:0000313" key="16">
    <source>
        <dbReference type="Proteomes" id="UP000241107"/>
    </source>
</evidence>
<protein>
    <recommendedName>
        <fullName evidence="10">Glucoamylase 1</fullName>
        <ecNumber evidence="2">3.2.1.3</ecNumber>
    </recommendedName>
    <alternativeName>
        <fullName evidence="9">1,4-alpha-D-glucan glucohydrolase</fullName>
    </alternativeName>
    <alternativeName>
        <fullName evidence="8">Glucan 1,4-alpha-glucosidase</fullName>
    </alternativeName>
</protein>
<comment type="similarity">
    <text evidence="1 11">Belongs to the glycosyl hydrolase 31 family.</text>
</comment>
<dbReference type="CDD" id="cd06602">
    <property type="entry name" value="GH31_MGAM_SI_GAA"/>
    <property type="match status" value="1"/>
</dbReference>
<dbReference type="GO" id="GO:0000272">
    <property type="term" value="P:polysaccharide catabolic process"/>
    <property type="evidence" value="ECO:0007669"/>
    <property type="project" value="UniProtKB-KW"/>
</dbReference>
<dbReference type="RefSeq" id="XP_024712778.1">
    <property type="nucleotide sequence ID" value="XM_024859104.1"/>
</dbReference>
<dbReference type="PANTHER" id="PTHR22762:SF133">
    <property type="entry name" value="P-TYPE DOMAIN-CONTAINING PROTEIN"/>
    <property type="match status" value="1"/>
</dbReference>
<evidence type="ECO:0000256" key="7">
    <source>
        <dbReference type="ARBA" id="ARBA00023326"/>
    </source>
</evidence>
<evidence type="ECO:0000313" key="15">
    <source>
        <dbReference type="EMBL" id="PSK36905.1"/>
    </source>
</evidence>
<dbReference type="FunFam" id="2.60.40.1180:FF:000001">
    <property type="entry name" value="Maltase-glucoamylase, intestinal"/>
    <property type="match status" value="1"/>
</dbReference>